<proteinExistence type="predicted"/>
<evidence type="ECO:0000313" key="3">
    <source>
        <dbReference type="Proteomes" id="UP001595621"/>
    </source>
</evidence>
<evidence type="ECO:0000256" key="1">
    <source>
        <dbReference type="SAM" id="Phobius"/>
    </source>
</evidence>
<organism evidence="2 3">
    <name type="scientific">Shewanella submarina</name>
    <dbReference type="NCBI Taxonomy" id="2016376"/>
    <lineage>
        <taxon>Bacteria</taxon>
        <taxon>Pseudomonadati</taxon>
        <taxon>Pseudomonadota</taxon>
        <taxon>Gammaproteobacteria</taxon>
        <taxon>Alteromonadales</taxon>
        <taxon>Shewanellaceae</taxon>
        <taxon>Shewanella</taxon>
    </lineage>
</organism>
<dbReference type="RefSeq" id="WP_248935109.1">
    <property type="nucleotide sequence ID" value="NZ_JAKILF010000002.1"/>
</dbReference>
<protein>
    <recommendedName>
        <fullName evidence="4">DUF5673 domain-containing protein</fullName>
    </recommendedName>
</protein>
<dbReference type="EMBL" id="JBHRTD010000006">
    <property type="protein sequence ID" value="MFC3137643.1"/>
    <property type="molecule type" value="Genomic_DNA"/>
</dbReference>
<name>A0ABV7G7Z7_9GAMM</name>
<dbReference type="Proteomes" id="UP001595621">
    <property type="component" value="Unassembled WGS sequence"/>
</dbReference>
<evidence type="ECO:0008006" key="4">
    <source>
        <dbReference type="Google" id="ProtNLM"/>
    </source>
</evidence>
<keyword evidence="1" id="KW-0472">Membrane</keyword>
<keyword evidence="1" id="KW-1133">Transmembrane helix</keyword>
<feature type="transmembrane region" description="Helical" evidence="1">
    <location>
        <begin position="69"/>
        <end position="91"/>
    </location>
</feature>
<reference evidence="3" key="1">
    <citation type="journal article" date="2019" name="Int. J. Syst. Evol. Microbiol.">
        <title>The Global Catalogue of Microorganisms (GCM) 10K type strain sequencing project: providing services to taxonomists for standard genome sequencing and annotation.</title>
        <authorList>
            <consortium name="The Broad Institute Genomics Platform"/>
            <consortium name="The Broad Institute Genome Sequencing Center for Infectious Disease"/>
            <person name="Wu L."/>
            <person name="Ma J."/>
        </authorList>
    </citation>
    <scope>NUCLEOTIDE SEQUENCE [LARGE SCALE GENOMIC DNA]</scope>
    <source>
        <strain evidence="3">KCTC 52277</strain>
    </source>
</reference>
<sequence length="193" mass="21389">MPEVAEGLSITRDARGDSLFRILLLTGGVVLAWYLGQFLESVLAGAPLDKRHPYSSGTVSEQAAEIFKYVFYLLALLLLSGSFIPSIYMFIKGGQWHVTVNADGIDWQSPIARYEASFYYPLTDIDCIVDIRLDSGRFVLHEKYLLLKGGRKHPLKSFSGMDIEAIYAELERLGIPVCKTPPPSVQEAKGGES</sequence>
<comment type="caution">
    <text evidence="2">The sequence shown here is derived from an EMBL/GenBank/DDBJ whole genome shotgun (WGS) entry which is preliminary data.</text>
</comment>
<evidence type="ECO:0000313" key="2">
    <source>
        <dbReference type="EMBL" id="MFC3137643.1"/>
    </source>
</evidence>
<accession>A0ABV7G7Z7</accession>
<keyword evidence="3" id="KW-1185">Reference proteome</keyword>
<gene>
    <name evidence="2" type="ORF">ACFOE0_05495</name>
</gene>
<feature type="transmembrane region" description="Helical" evidence="1">
    <location>
        <begin position="18"/>
        <end position="36"/>
    </location>
</feature>
<keyword evidence="1" id="KW-0812">Transmembrane</keyword>